<comment type="caution">
    <text evidence="16">The sequence shown here is derived from an EMBL/GenBank/DDBJ whole genome shotgun (WGS) entry which is preliminary data.</text>
</comment>
<evidence type="ECO:0000256" key="15">
    <source>
        <dbReference type="RuleBase" id="RU003848"/>
    </source>
</evidence>
<evidence type="ECO:0000256" key="14">
    <source>
        <dbReference type="HAMAP-Rule" id="MF_01398"/>
    </source>
</evidence>
<dbReference type="InterPro" id="IPR002146">
    <property type="entry name" value="ATP_synth_b/b'su_bac/chlpt"/>
</dbReference>
<evidence type="ECO:0000313" key="17">
    <source>
        <dbReference type="Proteomes" id="UP000010301"/>
    </source>
</evidence>
<dbReference type="SUPFAM" id="SSF81573">
    <property type="entry name" value="F1F0 ATP synthase subunit B, membrane domain"/>
    <property type="match status" value="1"/>
</dbReference>
<keyword evidence="8 14" id="KW-1133">Transmembrane helix</keyword>
<evidence type="ECO:0000256" key="6">
    <source>
        <dbReference type="ARBA" id="ARBA00022692"/>
    </source>
</evidence>
<dbReference type="OrthoDB" id="5243563at2"/>
<dbReference type="HOGENOM" id="CLU_079215_5_0_11"/>
<evidence type="ECO:0000256" key="11">
    <source>
        <dbReference type="ARBA" id="ARBA00023310"/>
    </source>
</evidence>
<comment type="function">
    <text evidence="14">Component of the F(0) channel, it forms part of the peripheral stalk, linking F(1) to F(0).</text>
</comment>
<dbReference type="GO" id="GO:0045259">
    <property type="term" value="C:proton-transporting ATP synthase complex"/>
    <property type="evidence" value="ECO:0007669"/>
    <property type="project" value="UniProtKB-KW"/>
</dbReference>
<accession>C0W001</accession>
<organism evidence="16 17">
    <name type="scientific">Gleimia coleocanis DSM 15436</name>
    <dbReference type="NCBI Taxonomy" id="525245"/>
    <lineage>
        <taxon>Bacteria</taxon>
        <taxon>Bacillati</taxon>
        <taxon>Actinomycetota</taxon>
        <taxon>Actinomycetes</taxon>
        <taxon>Actinomycetales</taxon>
        <taxon>Actinomycetaceae</taxon>
        <taxon>Gleimia</taxon>
    </lineage>
</organism>
<evidence type="ECO:0000313" key="16">
    <source>
        <dbReference type="EMBL" id="EEH63860.1"/>
    </source>
</evidence>
<dbReference type="NCBIfam" id="TIGR01144">
    <property type="entry name" value="ATP_synt_b"/>
    <property type="match status" value="1"/>
</dbReference>
<reference evidence="16 17" key="1">
    <citation type="submission" date="2009-01" db="EMBL/GenBank/DDBJ databases">
        <authorList>
            <person name="Qin X."/>
            <person name="Bachman B."/>
            <person name="Battles P."/>
            <person name="Bell A."/>
            <person name="Bess C."/>
            <person name="Bickham C."/>
            <person name="Chaboub L."/>
            <person name="Chen D."/>
            <person name="Coyle M."/>
            <person name="Deiros D.R."/>
            <person name="Dinh H."/>
            <person name="Forbes L."/>
            <person name="Fowler G."/>
            <person name="Francisco L."/>
            <person name="Fu Q."/>
            <person name="Gubbala S."/>
            <person name="Hale W."/>
            <person name="Han Y."/>
            <person name="Hemphill L."/>
            <person name="Highlander S.K."/>
            <person name="Hirani K."/>
            <person name="Hogues M."/>
            <person name="Jackson L."/>
            <person name="Jakkamsetti A."/>
            <person name="Javaid M."/>
            <person name="Jiang H."/>
            <person name="Korchina V."/>
            <person name="Kovar C."/>
            <person name="Lara F."/>
            <person name="Lee S."/>
            <person name="Mata R."/>
            <person name="Mathew T."/>
            <person name="Moen C."/>
            <person name="Morales K."/>
            <person name="Munidasa M."/>
            <person name="Nazareth L."/>
            <person name="Ngo R."/>
            <person name="Nguyen L."/>
            <person name="Okwuonu G."/>
            <person name="Ongeri F."/>
            <person name="Patil S."/>
            <person name="Petrosino J."/>
            <person name="Pham C."/>
            <person name="Pham P."/>
            <person name="Pu L.-L."/>
            <person name="Puazo M."/>
            <person name="Raj R."/>
            <person name="Reid J."/>
            <person name="Rouhana J."/>
            <person name="Saada N."/>
            <person name="Shang Y."/>
            <person name="Simmons D."/>
            <person name="Thornton R."/>
            <person name="Warren J."/>
            <person name="Weissenberger G."/>
            <person name="Zhang J."/>
            <person name="Zhang L."/>
            <person name="Zhou C."/>
            <person name="Zhu D."/>
            <person name="Muzny D."/>
            <person name="Worley K."/>
            <person name="Gibbs R."/>
        </authorList>
    </citation>
    <scope>NUCLEOTIDE SEQUENCE [LARGE SCALE GENOMIC DNA]</scope>
    <source>
        <strain evidence="16 17">DSM 15436</strain>
    </source>
</reference>
<evidence type="ECO:0000256" key="8">
    <source>
        <dbReference type="ARBA" id="ARBA00022989"/>
    </source>
</evidence>
<comment type="subcellular location">
    <subcellularLocation>
        <location evidence="1 14">Cell membrane</location>
        <topology evidence="1 14">Single-pass membrane protein</topology>
    </subcellularLocation>
</comment>
<evidence type="ECO:0000256" key="1">
    <source>
        <dbReference type="ARBA" id="ARBA00004162"/>
    </source>
</evidence>
<evidence type="ECO:0000256" key="10">
    <source>
        <dbReference type="ARBA" id="ARBA00023136"/>
    </source>
</evidence>
<dbReference type="Pfam" id="PF00430">
    <property type="entry name" value="ATP-synt_B"/>
    <property type="match status" value="1"/>
</dbReference>
<dbReference type="STRING" id="525245.HMPREF0044_0879"/>
<dbReference type="InterPro" id="IPR028987">
    <property type="entry name" value="ATP_synth_B-like_membr_sf"/>
</dbReference>
<evidence type="ECO:0000256" key="12">
    <source>
        <dbReference type="ARBA" id="ARBA00025198"/>
    </source>
</evidence>
<dbReference type="GO" id="GO:0005886">
    <property type="term" value="C:plasma membrane"/>
    <property type="evidence" value="ECO:0007669"/>
    <property type="project" value="UniProtKB-SubCell"/>
</dbReference>
<feature type="transmembrane region" description="Helical" evidence="14">
    <location>
        <begin position="24"/>
        <end position="43"/>
    </location>
</feature>
<protein>
    <recommendedName>
        <fullName evidence="14">ATP synthase subunit b</fullName>
    </recommendedName>
    <alternativeName>
        <fullName evidence="14">ATP synthase F(0) sector subunit b</fullName>
    </alternativeName>
    <alternativeName>
        <fullName evidence="14">ATPase subunit I</fullName>
    </alternativeName>
    <alternativeName>
        <fullName evidence="14">F-type ATPase subunit b</fullName>
        <shortName evidence="14">F-ATPase subunit b</shortName>
    </alternativeName>
</protein>
<dbReference type="InterPro" id="IPR050059">
    <property type="entry name" value="ATP_synthase_B_chain"/>
</dbReference>
<keyword evidence="7 14" id="KW-0375">Hydrogen ion transport</keyword>
<evidence type="ECO:0000256" key="5">
    <source>
        <dbReference type="ARBA" id="ARBA00022547"/>
    </source>
</evidence>
<dbReference type="GO" id="GO:0046961">
    <property type="term" value="F:proton-transporting ATPase activity, rotational mechanism"/>
    <property type="evidence" value="ECO:0007669"/>
    <property type="project" value="TreeGrafter"/>
</dbReference>
<keyword evidence="4 14" id="KW-1003">Cell membrane</keyword>
<comment type="similarity">
    <text evidence="2 14 15">Belongs to the ATPase B chain family.</text>
</comment>
<dbReference type="AlphaFoldDB" id="C0W001"/>
<dbReference type="PANTHER" id="PTHR33445">
    <property type="entry name" value="ATP SYNTHASE SUBUNIT B', CHLOROPLASTIC"/>
    <property type="match status" value="1"/>
</dbReference>
<keyword evidence="10 14" id="KW-0472">Membrane</keyword>
<keyword evidence="9 14" id="KW-0406">Ion transport</keyword>
<evidence type="ECO:0000256" key="4">
    <source>
        <dbReference type="ARBA" id="ARBA00022475"/>
    </source>
</evidence>
<evidence type="ECO:0000256" key="2">
    <source>
        <dbReference type="ARBA" id="ARBA00005513"/>
    </source>
</evidence>
<comment type="function">
    <text evidence="12 14">F(1)F(0) ATP synthase produces ATP from ADP in the presence of a proton or sodium gradient. F-type ATPases consist of two structural domains, F(1) containing the extramembraneous catalytic core and F(0) containing the membrane proton channel, linked together by a central stalk and a peripheral stalk. During catalysis, ATP synthesis in the catalytic domain of F(1) is coupled via a rotary mechanism of the central stalk subunits to proton translocation.</text>
</comment>
<name>C0W001_9ACTO</name>
<evidence type="ECO:0000256" key="7">
    <source>
        <dbReference type="ARBA" id="ARBA00022781"/>
    </source>
</evidence>
<dbReference type="Proteomes" id="UP000010301">
    <property type="component" value="Unassembled WGS sequence"/>
</dbReference>
<dbReference type="PANTHER" id="PTHR33445:SF1">
    <property type="entry name" value="ATP SYNTHASE SUBUNIT B"/>
    <property type="match status" value="1"/>
</dbReference>
<gene>
    <name evidence="14 16" type="primary">atpF</name>
    <name evidence="16" type="ORF">HMPREF0044_0879</name>
</gene>
<dbReference type="GO" id="GO:0046933">
    <property type="term" value="F:proton-transporting ATP synthase activity, rotational mechanism"/>
    <property type="evidence" value="ECO:0007669"/>
    <property type="project" value="UniProtKB-UniRule"/>
</dbReference>
<dbReference type="Gene3D" id="6.10.250.1580">
    <property type="match status" value="1"/>
</dbReference>
<dbReference type="eggNOG" id="COG0711">
    <property type="taxonomic scope" value="Bacteria"/>
</dbReference>
<dbReference type="InterPro" id="IPR005864">
    <property type="entry name" value="ATP_synth_F0_bsu_bac"/>
</dbReference>
<dbReference type="HAMAP" id="MF_01398">
    <property type="entry name" value="ATP_synth_b_bprime"/>
    <property type="match status" value="1"/>
</dbReference>
<dbReference type="CDD" id="cd06503">
    <property type="entry name" value="ATP-synt_Fo_b"/>
    <property type="match status" value="1"/>
</dbReference>
<evidence type="ECO:0000256" key="13">
    <source>
        <dbReference type="ARBA" id="ARBA00025830"/>
    </source>
</evidence>
<keyword evidence="3 14" id="KW-0813">Transport</keyword>
<dbReference type="EMBL" id="ACFG01000030">
    <property type="protein sequence ID" value="EEH63860.1"/>
    <property type="molecule type" value="Genomic_DNA"/>
</dbReference>
<dbReference type="RefSeq" id="WP_006546651.1">
    <property type="nucleotide sequence ID" value="NZ_DS999543.1"/>
</dbReference>
<keyword evidence="16" id="KW-0378">Hydrolase</keyword>
<evidence type="ECO:0000256" key="9">
    <source>
        <dbReference type="ARBA" id="ARBA00023065"/>
    </source>
</evidence>
<keyword evidence="5 14" id="KW-0138">CF(0)</keyword>
<comment type="subunit">
    <text evidence="13 14">F-type ATPases have 2 components, F(1) - the catalytic core - and F(0) - the membrane proton channel. F(1) has five subunits: alpha(3), beta(3), gamma(1), delta(1), epsilon(1). F(0) has three main subunits: a(1), b(2) and c(10-14). The alpha and beta chains form an alternating ring which encloses part of the gamma chain. F(1) is attached to F(0) by a central stalk formed by the gamma and epsilon chains, while a peripheral stalk is formed by the delta and b chains.</text>
</comment>
<dbReference type="GO" id="GO:0016787">
    <property type="term" value="F:hydrolase activity"/>
    <property type="evidence" value="ECO:0007669"/>
    <property type="project" value="UniProtKB-KW"/>
</dbReference>
<dbReference type="NCBIfam" id="NF004412">
    <property type="entry name" value="PRK05759.1-3"/>
    <property type="match status" value="1"/>
</dbReference>
<proteinExistence type="inferred from homology"/>
<keyword evidence="6 14" id="KW-0812">Transmembrane</keyword>
<sequence length="183" mass="20334">MYFPLAEGHGHEEPSLLIPPLYDIFWQVIALAIIALVMYKYVLPKFNAVLDEREQRIAEGLEASDRAKEAEALAKRHAEEALQAAHVEAGKIRSNATEDAKKIIAKARREAEADAARILENAQRQILAERQAAEISLKSEIGILATELAEKIVGEHLKDTELTARVVDRFLDDLDTSAPVQES</sequence>
<keyword evidence="17" id="KW-1185">Reference proteome</keyword>
<evidence type="ECO:0000256" key="3">
    <source>
        <dbReference type="ARBA" id="ARBA00022448"/>
    </source>
</evidence>
<keyword evidence="11 14" id="KW-0066">ATP synthesis</keyword>